<evidence type="ECO:0000313" key="4">
    <source>
        <dbReference type="Proteomes" id="UP000440367"/>
    </source>
</evidence>
<evidence type="ECO:0000313" key="3">
    <source>
        <dbReference type="EMBL" id="KAE9160309.1"/>
    </source>
</evidence>
<proteinExistence type="predicted"/>
<evidence type="ECO:0000313" key="2">
    <source>
        <dbReference type="EMBL" id="KAE9056718.1"/>
    </source>
</evidence>
<gene>
    <name evidence="3" type="ORF">PF002_g32650</name>
    <name evidence="2" type="ORF">PF006_g32603</name>
    <name evidence="1" type="ORF">PF007_g32275</name>
</gene>
<protein>
    <submittedName>
        <fullName evidence="3">Uncharacterized protein</fullName>
    </submittedName>
</protein>
<evidence type="ECO:0000313" key="5">
    <source>
        <dbReference type="Proteomes" id="UP000440732"/>
    </source>
</evidence>
<dbReference type="EMBL" id="QXGA01009358">
    <property type="protein sequence ID" value="KAE9056718.1"/>
    <property type="molecule type" value="Genomic_DNA"/>
</dbReference>
<dbReference type="Proteomes" id="UP000441208">
    <property type="component" value="Unassembled WGS sequence"/>
</dbReference>
<dbReference type="AlphaFoldDB" id="A0A6A3V5N2"/>
<comment type="caution">
    <text evidence="3">The sequence shown here is derived from an EMBL/GenBank/DDBJ whole genome shotgun (WGS) entry which is preliminary data.</text>
</comment>
<evidence type="ECO:0000313" key="1">
    <source>
        <dbReference type="EMBL" id="KAE9055564.1"/>
    </source>
</evidence>
<evidence type="ECO:0000313" key="6">
    <source>
        <dbReference type="Proteomes" id="UP000441208"/>
    </source>
</evidence>
<dbReference type="Proteomes" id="UP000440732">
    <property type="component" value="Unassembled WGS sequence"/>
</dbReference>
<dbReference type="Proteomes" id="UP000440367">
    <property type="component" value="Unassembled WGS sequence"/>
</dbReference>
<reference evidence="4 5" key="1">
    <citation type="submission" date="2018-08" db="EMBL/GenBank/DDBJ databases">
        <title>Genomic investigation of the strawberry pathogen Phytophthora fragariae indicates pathogenicity is determined by transcriptional variation in three key races.</title>
        <authorList>
            <person name="Adams T.M."/>
            <person name="Armitage A.D."/>
            <person name="Sobczyk M.K."/>
            <person name="Bates H.J."/>
            <person name="Dunwell J.M."/>
            <person name="Nellist C.F."/>
            <person name="Harrison R.J."/>
        </authorList>
    </citation>
    <scope>NUCLEOTIDE SEQUENCE [LARGE SCALE GENOMIC DNA]</scope>
    <source>
        <strain evidence="3 4">BC-1</strain>
        <strain evidence="2 5">NOV-5</strain>
        <strain evidence="1 6">NOV-71</strain>
    </source>
</reference>
<organism evidence="3 4">
    <name type="scientific">Phytophthora fragariae</name>
    <dbReference type="NCBI Taxonomy" id="53985"/>
    <lineage>
        <taxon>Eukaryota</taxon>
        <taxon>Sar</taxon>
        <taxon>Stramenopiles</taxon>
        <taxon>Oomycota</taxon>
        <taxon>Peronosporomycetes</taxon>
        <taxon>Peronosporales</taxon>
        <taxon>Peronosporaceae</taxon>
        <taxon>Phytophthora</taxon>
    </lineage>
</organism>
<dbReference type="EMBL" id="QXFZ01008563">
    <property type="protein sequence ID" value="KAE9055564.1"/>
    <property type="molecule type" value="Genomic_DNA"/>
</dbReference>
<accession>A0A6A3V5N2</accession>
<dbReference type="EMBL" id="QXGD01007756">
    <property type="protein sequence ID" value="KAE9160309.1"/>
    <property type="molecule type" value="Genomic_DNA"/>
</dbReference>
<name>A0A6A3V5N2_9STRA</name>
<sequence length="188" mass="21604">MRALQLPLYEGEVVHFRDVILAMTREMINVINNWTLDEEPRSDISKKSVGGSASRRLTGFYGHEYFAAMYLQRRLSGWLAKQRRLDKKKTKETGRKVKKAIKKLRKIKKKHSGNLVVAAVREGPSASFEAIRQPSQQVECVEQFIHDEVRRVCMSTVFEYFCCLCCWGVESAIVFLVMEFGIKASPVL</sequence>